<dbReference type="Pfam" id="PF20648">
    <property type="entry name" value="DUF6809"/>
    <property type="match status" value="1"/>
</dbReference>
<keyword evidence="3" id="KW-1185">Reference proteome</keyword>
<dbReference type="InterPro" id="IPR049215">
    <property type="entry name" value="DUF6809"/>
</dbReference>
<proteinExistence type="predicted"/>
<organism evidence="1 3">
    <name type="scientific">Intestinimonas butyriciproducens</name>
    <dbReference type="NCBI Taxonomy" id="1297617"/>
    <lineage>
        <taxon>Bacteria</taxon>
        <taxon>Bacillati</taxon>
        <taxon>Bacillota</taxon>
        <taxon>Clostridia</taxon>
        <taxon>Eubacteriales</taxon>
        <taxon>Intestinimonas</taxon>
    </lineage>
</organism>
<dbReference type="EMBL" id="CP011307">
    <property type="protein sequence ID" value="ALP94701.1"/>
    <property type="molecule type" value="Genomic_DNA"/>
</dbReference>
<dbReference type="GeneID" id="93228551"/>
<evidence type="ECO:0000313" key="1">
    <source>
        <dbReference type="EMBL" id="ALP94701.1"/>
    </source>
</evidence>
<sequence>MNHFFKKSHIYLNAEAEFTQSVDALRRTLDQQQRRLLLRIVDSSTLKEECGARSAFRRGFRLGSRLIADAFR</sequence>
<dbReference type="KEGG" id="ibu:IB211_02310"/>
<accession>A0A0S2W5R4</accession>
<evidence type="ECO:0000313" key="3">
    <source>
        <dbReference type="Proteomes" id="UP000064844"/>
    </source>
</evidence>
<evidence type="ECO:0000313" key="2">
    <source>
        <dbReference type="EMBL" id="PVY46979.1"/>
    </source>
</evidence>
<dbReference type="EMBL" id="QEKK01000012">
    <property type="protein sequence ID" value="PVY46979.1"/>
    <property type="molecule type" value="Genomic_DNA"/>
</dbReference>
<evidence type="ECO:0000313" key="4">
    <source>
        <dbReference type="Proteomes" id="UP000245778"/>
    </source>
</evidence>
<reference evidence="1 3" key="1">
    <citation type="journal article" date="2015" name="Nat. Commun.">
        <title>Production of butyrate from lysine and the Amadori product fructoselysine by a human gut commensal.</title>
        <authorList>
            <person name="Bui T.P."/>
            <person name="Ritari J."/>
            <person name="Boeren S."/>
            <person name="de Waard P."/>
            <person name="Plugge C.M."/>
            <person name="de Vos W.M."/>
        </authorList>
    </citation>
    <scope>NUCLEOTIDE SEQUENCE [LARGE SCALE GENOMIC DNA]</scope>
    <source>
        <strain evidence="1 3">AF211</strain>
    </source>
</reference>
<dbReference type="STRING" id="1297617.IB211_02310"/>
<name>A0A0S2W5R4_9FIRM</name>
<dbReference type="AlphaFoldDB" id="A0A0S2W5R4"/>
<dbReference type="Proteomes" id="UP000245778">
    <property type="component" value="Unassembled WGS sequence"/>
</dbReference>
<dbReference type="RefSeq" id="WP_058118094.1">
    <property type="nucleotide sequence ID" value="NZ_CALICV010000092.1"/>
</dbReference>
<reference evidence="2 4" key="3">
    <citation type="submission" date="2018-04" db="EMBL/GenBank/DDBJ databases">
        <title>Genomic Encyclopedia of Type Strains, Phase IV (KMG-IV): sequencing the most valuable type-strain genomes for metagenomic binning, comparative biology and taxonomic classification.</title>
        <authorList>
            <person name="Goeker M."/>
        </authorList>
    </citation>
    <scope>NUCLEOTIDE SEQUENCE [LARGE SCALE GENOMIC DNA]</scope>
    <source>
        <strain evidence="2 4">DSM 26588</strain>
    </source>
</reference>
<reference evidence="3" key="2">
    <citation type="submission" date="2015-04" db="EMBL/GenBank/DDBJ databases">
        <title>A butyrogenic pathway from the amino acid lysine in a human gut commensal.</title>
        <authorList>
            <person name="de Vos W.M."/>
            <person name="Bui N.T.P."/>
            <person name="Plugge C.M."/>
            <person name="Ritari J."/>
        </authorList>
    </citation>
    <scope>NUCLEOTIDE SEQUENCE [LARGE SCALE GENOMIC DNA]</scope>
    <source>
        <strain evidence="3">AF211</strain>
    </source>
</reference>
<dbReference type="Proteomes" id="UP000064844">
    <property type="component" value="Chromosome"/>
</dbReference>
<protein>
    <submittedName>
        <fullName evidence="1">Uncharacterized protein</fullName>
    </submittedName>
</protein>
<gene>
    <name evidence="2" type="ORF">C7373_11234</name>
    <name evidence="1" type="ORF">IB211_02310</name>
</gene>